<keyword evidence="4" id="KW-1185">Reference proteome</keyword>
<gene>
    <name evidence="3" type="ORF">B0J11DRAFT_430617</name>
</gene>
<evidence type="ECO:0000256" key="1">
    <source>
        <dbReference type="ARBA" id="ARBA00022737"/>
    </source>
</evidence>
<proteinExistence type="predicted"/>
<dbReference type="OrthoDB" id="195446at2759"/>
<dbReference type="InterPro" id="IPR056884">
    <property type="entry name" value="NPHP3-like_N"/>
</dbReference>
<reference evidence="3" key="1">
    <citation type="journal article" date="2021" name="Nat. Commun.">
        <title>Genetic determinants of endophytism in the Arabidopsis root mycobiome.</title>
        <authorList>
            <person name="Mesny F."/>
            <person name="Miyauchi S."/>
            <person name="Thiergart T."/>
            <person name="Pickel B."/>
            <person name="Atanasova L."/>
            <person name="Karlsson M."/>
            <person name="Huettel B."/>
            <person name="Barry K.W."/>
            <person name="Haridas S."/>
            <person name="Chen C."/>
            <person name="Bauer D."/>
            <person name="Andreopoulos W."/>
            <person name="Pangilinan J."/>
            <person name="LaButti K."/>
            <person name="Riley R."/>
            <person name="Lipzen A."/>
            <person name="Clum A."/>
            <person name="Drula E."/>
            <person name="Henrissat B."/>
            <person name="Kohler A."/>
            <person name="Grigoriev I.V."/>
            <person name="Martin F.M."/>
            <person name="Hacquard S."/>
        </authorList>
    </citation>
    <scope>NUCLEOTIDE SEQUENCE</scope>
    <source>
        <strain evidence="3">MPI-CAGE-CH-0243</strain>
    </source>
</reference>
<dbReference type="SUPFAM" id="SSF52540">
    <property type="entry name" value="P-loop containing nucleoside triphosphate hydrolases"/>
    <property type="match status" value="1"/>
</dbReference>
<protein>
    <recommendedName>
        <fullName evidence="2">Nephrocystin 3-like N-terminal domain-containing protein</fullName>
    </recommendedName>
</protein>
<organism evidence="3 4">
    <name type="scientific">Dendryphion nanum</name>
    <dbReference type="NCBI Taxonomy" id="256645"/>
    <lineage>
        <taxon>Eukaryota</taxon>
        <taxon>Fungi</taxon>
        <taxon>Dikarya</taxon>
        <taxon>Ascomycota</taxon>
        <taxon>Pezizomycotina</taxon>
        <taxon>Dothideomycetes</taxon>
        <taxon>Pleosporomycetidae</taxon>
        <taxon>Pleosporales</taxon>
        <taxon>Torulaceae</taxon>
        <taxon>Dendryphion</taxon>
    </lineage>
</organism>
<evidence type="ECO:0000259" key="2">
    <source>
        <dbReference type="Pfam" id="PF24883"/>
    </source>
</evidence>
<evidence type="ECO:0000313" key="3">
    <source>
        <dbReference type="EMBL" id="KAH7130516.1"/>
    </source>
</evidence>
<dbReference type="InterPro" id="IPR027417">
    <property type="entry name" value="P-loop_NTPase"/>
</dbReference>
<feature type="domain" description="Nephrocystin 3-like N-terminal" evidence="2">
    <location>
        <begin position="40"/>
        <end position="197"/>
    </location>
</feature>
<dbReference type="EMBL" id="JAGMWT010000004">
    <property type="protein sequence ID" value="KAH7130516.1"/>
    <property type="molecule type" value="Genomic_DNA"/>
</dbReference>
<evidence type="ECO:0000313" key="4">
    <source>
        <dbReference type="Proteomes" id="UP000700596"/>
    </source>
</evidence>
<comment type="caution">
    <text evidence="3">The sequence shown here is derived from an EMBL/GenBank/DDBJ whole genome shotgun (WGS) entry which is preliminary data.</text>
</comment>
<dbReference type="PANTHER" id="PTHR10039">
    <property type="entry name" value="AMELOGENIN"/>
    <property type="match status" value="1"/>
</dbReference>
<name>A0A9P9IS84_9PLEO</name>
<keyword evidence="1" id="KW-0677">Repeat</keyword>
<accession>A0A9P9IS84</accession>
<feature type="non-terminal residue" evidence="3">
    <location>
        <position position="1"/>
    </location>
</feature>
<dbReference type="Proteomes" id="UP000700596">
    <property type="component" value="Unassembled WGS sequence"/>
</dbReference>
<sequence>MATPYGLGPGFSRDPIPHWGTPTNYGALQRENISQRFPSTCEWVLASKEYRDWLHGQDHTLFCPGEPGVGKTILAAAVIQDLQGLDGPMIGVAYIYFSTLQAGEQDLQNLVFNLLKQLVPGLRVIPFYLEKMIDGKHEIPSVRQILEALHATVKLYSQVFVVLDALDECQAGSRTALLREILVLQSMFQTKIFLTSRFDPDIITFDALILQIRAHEADLRRFAAGKLFLLLSLIEGVTNVHEEILSKVVESANGNFLLGKLHLDSLLSQRSSQGLQSAFAKLSSGPEAHKRAYDNAMERITSQSRERVDLARRVLAWLSRTRCQLTIIEVQDALATELGSSNVYQDNLPQAVDIVLACCGLV</sequence>
<dbReference type="Pfam" id="PF24883">
    <property type="entry name" value="NPHP3_N"/>
    <property type="match status" value="1"/>
</dbReference>
<dbReference type="AlphaFoldDB" id="A0A9P9IS84"/>
<dbReference type="Gene3D" id="3.40.50.300">
    <property type="entry name" value="P-loop containing nucleotide triphosphate hydrolases"/>
    <property type="match status" value="1"/>
</dbReference>
<dbReference type="PANTHER" id="PTHR10039:SF15">
    <property type="entry name" value="NACHT DOMAIN-CONTAINING PROTEIN"/>
    <property type="match status" value="1"/>
</dbReference>